<comment type="caution">
    <text evidence="2">The sequence shown here is derived from an EMBL/GenBank/DDBJ whole genome shotgun (WGS) entry which is preliminary data.</text>
</comment>
<dbReference type="GO" id="GO:0004803">
    <property type="term" value="F:transposase activity"/>
    <property type="evidence" value="ECO:0007669"/>
    <property type="project" value="InterPro"/>
</dbReference>
<evidence type="ECO:0000259" key="1">
    <source>
        <dbReference type="Pfam" id="PF01609"/>
    </source>
</evidence>
<accession>A0A1Q8TFD5</accession>
<name>A0A1Q8TFD5_9GAMM</name>
<dbReference type="NCBIfam" id="NF033580">
    <property type="entry name" value="transpos_IS5_3"/>
    <property type="match status" value="1"/>
</dbReference>
<dbReference type="GO" id="GO:0006313">
    <property type="term" value="P:DNA transposition"/>
    <property type="evidence" value="ECO:0007669"/>
    <property type="project" value="InterPro"/>
</dbReference>
<evidence type="ECO:0000313" key="3">
    <source>
        <dbReference type="Proteomes" id="UP000186806"/>
    </source>
</evidence>
<dbReference type="EMBL" id="MSDQ01000006">
    <property type="protein sequence ID" value="OLO12390.1"/>
    <property type="molecule type" value="Genomic_DNA"/>
</dbReference>
<dbReference type="PANTHER" id="PTHR30007:SF1">
    <property type="entry name" value="BLR1914 PROTEIN"/>
    <property type="match status" value="1"/>
</dbReference>
<sequence length="145" mass="17328">MLCDARGFPLSFTLSAGHRADSCHFIELLERVHLPGDRGRPRKRCRYVVADKGYDSDPLRRYCTRYGMRPIIARRNMHRRPRRGLPHQFDRPKYRQRNVVERLFSWLKEKRCLCTRYDKLASSYRAMVTLACIERCMRADFSDKT</sequence>
<feature type="domain" description="Transposase IS4-like" evidence="1">
    <location>
        <begin position="2"/>
        <end position="132"/>
    </location>
</feature>
<proteinExistence type="predicted"/>
<dbReference type="AlphaFoldDB" id="A0A1Q8TFD5"/>
<gene>
    <name evidence="2" type="ORF">BTW10_02645</name>
</gene>
<dbReference type="PANTHER" id="PTHR30007">
    <property type="entry name" value="PHP DOMAIN PROTEIN"/>
    <property type="match status" value="1"/>
</dbReference>
<evidence type="ECO:0000313" key="2">
    <source>
        <dbReference type="EMBL" id="OLO12390.1"/>
    </source>
</evidence>
<organism evidence="2 3">
    <name type="scientific">Chromohalobacter japonicus</name>
    <dbReference type="NCBI Taxonomy" id="223900"/>
    <lineage>
        <taxon>Bacteria</taxon>
        <taxon>Pseudomonadati</taxon>
        <taxon>Pseudomonadota</taxon>
        <taxon>Gammaproteobacteria</taxon>
        <taxon>Oceanospirillales</taxon>
        <taxon>Halomonadaceae</taxon>
        <taxon>Chromohalobacter</taxon>
    </lineage>
</organism>
<protein>
    <submittedName>
        <fullName evidence="2">IS5 family transposase</fullName>
    </submittedName>
</protein>
<dbReference type="GO" id="GO:0003677">
    <property type="term" value="F:DNA binding"/>
    <property type="evidence" value="ECO:0007669"/>
    <property type="project" value="InterPro"/>
</dbReference>
<dbReference type="Proteomes" id="UP000186806">
    <property type="component" value="Unassembled WGS sequence"/>
</dbReference>
<dbReference type="Pfam" id="PF01609">
    <property type="entry name" value="DDE_Tnp_1"/>
    <property type="match status" value="1"/>
</dbReference>
<dbReference type="InterPro" id="IPR002559">
    <property type="entry name" value="Transposase_11"/>
</dbReference>
<keyword evidence="3" id="KW-1185">Reference proteome</keyword>
<reference evidence="2 3" key="1">
    <citation type="submission" date="2016-12" db="EMBL/GenBank/DDBJ databases">
        <title>Draft genome sequences of strains Salinicola socius SMB35, Salinicola sp. MH3R3-1 and Chromohalobacter sp. SMB17 from the Verkhnekamsk potash mining region of Russia.</title>
        <authorList>
            <person name="Mavrodi D.V."/>
            <person name="Olsson B.E."/>
            <person name="Korsakova E.S."/>
            <person name="Pyankova A."/>
            <person name="Mavrodi O.V."/>
            <person name="Plotnikova E.G."/>
        </authorList>
    </citation>
    <scope>NUCLEOTIDE SEQUENCE [LARGE SCALE GENOMIC DNA]</scope>
    <source>
        <strain evidence="2 3">SMB17</strain>
    </source>
</reference>